<dbReference type="EMBL" id="MEUM01000151">
    <property type="protein sequence ID" value="OGC39096.1"/>
    <property type="molecule type" value="Genomic_DNA"/>
</dbReference>
<dbReference type="SUPFAM" id="SSF55681">
    <property type="entry name" value="Class II aaRS and biotin synthetases"/>
    <property type="match status" value="1"/>
</dbReference>
<dbReference type="InterPro" id="IPR023717">
    <property type="entry name" value="Pro-tRNA-Synthase_IIa_type1"/>
</dbReference>
<dbReference type="NCBIfam" id="NF006625">
    <property type="entry name" value="PRK09194.1"/>
    <property type="match status" value="1"/>
</dbReference>
<evidence type="ECO:0000256" key="2">
    <source>
        <dbReference type="ARBA" id="ARBA00011738"/>
    </source>
</evidence>
<comment type="similarity">
    <text evidence="10">Belongs to the class-II aminoacyl-tRNA synthetase family. ProS type 1 subfamily.</text>
</comment>
<comment type="subcellular location">
    <subcellularLocation>
        <location evidence="1 10">Cytoplasm</location>
    </subcellularLocation>
</comment>
<comment type="caution">
    <text evidence="12">The sequence shown here is derived from an EMBL/GenBank/DDBJ whole genome shotgun (WGS) entry which is preliminary data.</text>
</comment>
<name>A0A1F4U2C1_UNCW3</name>
<dbReference type="PRINTS" id="PR01046">
    <property type="entry name" value="TRNASYNTHPRO"/>
</dbReference>
<dbReference type="InterPro" id="IPR002314">
    <property type="entry name" value="aa-tRNA-synt_IIb"/>
</dbReference>
<feature type="domain" description="Aminoacyl-transfer RNA synthetases class-II family profile" evidence="11">
    <location>
        <begin position="33"/>
        <end position="462"/>
    </location>
</feature>
<dbReference type="Gene3D" id="3.40.50.800">
    <property type="entry name" value="Anticodon-binding domain"/>
    <property type="match status" value="1"/>
</dbReference>
<dbReference type="InterPro" id="IPR044140">
    <property type="entry name" value="ProRS_anticodon_short"/>
</dbReference>
<dbReference type="CDD" id="cd04334">
    <property type="entry name" value="ProRS-INS"/>
    <property type="match status" value="1"/>
</dbReference>
<organism evidence="12 13">
    <name type="scientific">candidate division WOR-3 bacterium RBG_13_43_14</name>
    <dbReference type="NCBI Taxonomy" id="1802590"/>
    <lineage>
        <taxon>Bacteria</taxon>
        <taxon>Bacteria division WOR-3</taxon>
    </lineage>
</organism>
<dbReference type="SUPFAM" id="SSF52954">
    <property type="entry name" value="Class II aaRS ABD-related"/>
    <property type="match status" value="1"/>
</dbReference>
<evidence type="ECO:0000259" key="11">
    <source>
        <dbReference type="PROSITE" id="PS50862"/>
    </source>
</evidence>
<protein>
    <recommendedName>
        <fullName evidence="10">Proline--tRNA ligase</fullName>
        <ecNumber evidence="10">6.1.1.15</ecNumber>
    </recommendedName>
    <alternativeName>
        <fullName evidence="10">Prolyl-tRNA synthetase</fullName>
        <shortName evidence="10">ProRS</shortName>
    </alternativeName>
</protein>
<dbReference type="InterPro" id="IPR036754">
    <property type="entry name" value="YbaK/aa-tRNA-synt-asso_dom_sf"/>
</dbReference>
<keyword evidence="8 10" id="KW-0030">Aminoacyl-tRNA synthetase</keyword>
<evidence type="ECO:0000313" key="13">
    <source>
        <dbReference type="Proteomes" id="UP000177025"/>
    </source>
</evidence>
<comment type="subunit">
    <text evidence="2 10">Homodimer.</text>
</comment>
<comment type="function">
    <text evidence="10">Catalyzes the attachment of proline to tRNA(Pro) in a two-step reaction: proline is first activated by ATP to form Pro-AMP and then transferred to the acceptor end of tRNA(Pro). As ProRS can inadvertently accommodate and process non-cognate amino acids such as alanine and cysteine, to avoid such errors it has two additional distinct editing activities against alanine. One activity is designated as 'pretransfer' editing and involves the tRNA(Pro)-independent hydrolysis of activated Ala-AMP. The other activity is designated 'posttransfer' editing and involves deacylation of mischarged Ala-tRNA(Pro). The misacylated Cys-tRNA(Pro) is not edited by ProRS.</text>
</comment>
<dbReference type="InterPro" id="IPR033730">
    <property type="entry name" value="ProRS_core_prok"/>
</dbReference>
<dbReference type="InterPro" id="IPR036621">
    <property type="entry name" value="Anticodon-bd_dom_sf"/>
</dbReference>
<sequence length="572" mass="65066">MKIDKSLINTLREDPKEAESRSHRILLRGGFIKQLASGVHTYLPLGWRVILRISNIIREELDRIGGQEMLMPAIAPKEIWQESGRWDEYGDDMFRLKDRKGRDYCLCPTHEEIVADIARTTVRSYRDLPQIWYQIQTKFRDELRPRFGVIRSRQFIMKDSYSLDQDPAGLDHSFELHRQAYTRIFKRCGLDFEVVNASGGLMGAGESKEFIAIVDIGEAQVVSCNKCDYRANIEAAVGVGVTELFNDEALAEVHTPGKKTVIEVSDFLKVSRKNLIKSIFFTAPDKKSILILLRGDYDINENIIKNIFGFSYRAASSEEIIRFFGAEPGYIGPYGKEGFDIHADDLLKGTKGMITGANKNEYHIKGLNIDRDIKVNKYLNLRYVKQADHCPNCDGELNIKNGLELGHIFKLGTKYSISLNAAFLDEYGERKPIVMGSYGIGLERIMACACEQKGDDKGTAWPVSIAPYELYLLVLNPSENDVKELADKWNAELIANQFRVLLDDRDISAGIKFNDSELLGIPIRLIVSPKAVKQGRFEVLTRESGELLEIERNDVIKKCCQIREELYRKLNE</sequence>
<evidence type="ECO:0000256" key="4">
    <source>
        <dbReference type="ARBA" id="ARBA00022598"/>
    </source>
</evidence>
<dbReference type="SUPFAM" id="SSF55826">
    <property type="entry name" value="YbaK/ProRS associated domain"/>
    <property type="match status" value="1"/>
</dbReference>
<gene>
    <name evidence="10" type="primary">proS</name>
    <name evidence="12" type="ORF">A2Y85_04445</name>
</gene>
<dbReference type="AlphaFoldDB" id="A0A1F4U2C1"/>
<dbReference type="Pfam" id="PF04073">
    <property type="entry name" value="tRNA_edit"/>
    <property type="match status" value="1"/>
</dbReference>
<dbReference type="InterPro" id="IPR004154">
    <property type="entry name" value="Anticodon-bd"/>
</dbReference>
<keyword evidence="3 10" id="KW-0963">Cytoplasm</keyword>
<evidence type="ECO:0000256" key="10">
    <source>
        <dbReference type="HAMAP-Rule" id="MF_01569"/>
    </source>
</evidence>
<evidence type="ECO:0000313" key="12">
    <source>
        <dbReference type="EMBL" id="OGC39096.1"/>
    </source>
</evidence>
<dbReference type="HAMAP" id="MF_01569">
    <property type="entry name" value="Pro_tRNA_synth_type1"/>
    <property type="match status" value="1"/>
</dbReference>
<dbReference type="InterPro" id="IPR050062">
    <property type="entry name" value="Pro-tRNA_synthetase"/>
</dbReference>
<evidence type="ECO:0000256" key="3">
    <source>
        <dbReference type="ARBA" id="ARBA00022490"/>
    </source>
</evidence>
<dbReference type="GO" id="GO:0004827">
    <property type="term" value="F:proline-tRNA ligase activity"/>
    <property type="evidence" value="ECO:0007669"/>
    <property type="project" value="UniProtKB-UniRule"/>
</dbReference>
<dbReference type="InterPro" id="IPR045864">
    <property type="entry name" value="aa-tRNA-synth_II/BPL/LPL"/>
</dbReference>
<dbReference type="PANTHER" id="PTHR42753">
    <property type="entry name" value="MITOCHONDRIAL RIBOSOME PROTEIN L39/PROLYL-TRNA LIGASE FAMILY MEMBER"/>
    <property type="match status" value="1"/>
</dbReference>
<comment type="domain">
    <text evidence="10">Consists of three domains: the N-terminal catalytic domain, the editing domain and the C-terminal anticodon-binding domain.</text>
</comment>
<keyword evidence="4 10" id="KW-0436">Ligase</keyword>
<evidence type="ECO:0000256" key="5">
    <source>
        <dbReference type="ARBA" id="ARBA00022741"/>
    </source>
</evidence>
<proteinExistence type="inferred from homology"/>
<dbReference type="Gene3D" id="3.30.930.10">
    <property type="entry name" value="Bira Bifunctional Protein, Domain 2"/>
    <property type="match status" value="2"/>
</dbReference>
<dbReference type="CDD" id="cd00779">
    <property type="entry name" value="ProRS_core_prok"/>
    <property type="match status" value="1"/>
</dbReference>
<dbReference type="GO" id="GO:0005829">
    <property type="term" value="C:cytosol"/>
    <property type="evidence" value="ECO:0007669"/>
    <property type="project" value="TreeGrafter"/>
</dbReference>
<dbReference type="Pfam" id="PF03129">
    <property type="entry name" value="HGTP_anticodon"/>
    <property type="match status" value="1"/>
</dbReference>
<dbReference type="CDD" id="cd00861">
    <property type="entry name" value="ProRS_anticodon_short"/>
    <property type="match status" value="1"/>
</dbReference>
<reference evidence="12 13" key="1">
    <citation type="journal article" date="2016" name="Nat. Commun.">
        <title>Thousands of microbial genomes shed light on interconnected biogeochemical processes in an aquifer system.</title>
        <authorList>
            <person name="Anantharaman K."/>
            <person name="Brown C.T."/>
            <person name="Hug L.A."/>
            <person name="Sharon I."/>
            <person name="Castelle C.J."/>
            <person name="Probst A.J."/>
            <person name="Thomas B.C."/>
            <person name="Singh A."/>
            <person name="Wilkins M.J."/>
            <person name="Karaoz U."/>
            <person name="Brodie E.L."/>
            <person name="Williams K.H."/>
            <person name="Hubbard S.S."/>
            <person name="Banfield J.F."/>
        </authorList>
    </citation>
    <scope>NUCLEOTIDE SEQUENCE [LARGE SCALE GENOMIC DNA]</scope>
</reference>
<keyword evidence="6 10" id="KW-0067">ATP-binding</keyword>
<dbReference type="GO" id="GO:0005524">
    <property type="term" value="F:ATP binding"/>
    <property type="evidence" value="ECO:0007669"/>
    <property type="project" value="UniProtKB-UniRule"/>
</dbReference>
<dbReference type="NCBIfam" id="TIGR00409">
    <property type="entry name" value="proS_fam_II"/>
    <property type="match status" value="1"/>
</dbReference>
<evidence type="ECO:0000256" key="9">
    <source>
        <dbReference type="ARBA" id="ARBA00047671"/>
    </source>
</evidence>
<dbReference type="InterPro" id="IPR007214">
    <property type="entry name" value="YbaK/aa-tRNA-synth-assoc-dom"/>
</dbReference>
<keyword evidence="5 10" id="KW-0547">Nucleotide-binding</keyword>
<evidence type="ECO:0000256" key="1">
    <source>
        <dbReference type="ARBA" id="ARBA00004496"/>
    </source>
</evidence>
<evidence type="ECO:0000256" key="8">
    <source>
        <dbReference type="ARBA" id="ARBA00023146"/>
    </source>
</evidence>
<dbReference type="PANTHER" id="PTHR42753:SF2">
    <property type="entry name" value="PROLINE--TRNA LIGASE"/>
    <property type="match status" value="1"/>
</dbReference>
<dbReference type="InterPro" id="IPR006195">
    <property type="entry name" value="aa-tRNA-synth_II"/>
</dbReference>
<keyword evidence="7 10" id="KW-0648">Protein biosynthesis</keyword>
<evidence type="ECO:0000256" key="6">
    <source>
        <dbReference type="ARBA" id="ARBA00022840"/>
    </source>
</evidence>
<dbReference type="PROSITE" id="PS50862">
    <property type="entry name" value="AA_TRNA_LIGASE_II"/>
    <property type="match status" value="1"/>
</dbReference>
<accession>A0A1F4U2C1</accession>
<dbReference type="Pfam" id="PF00587">
    <property type="entry name" value="tRNA-synt_2b"/>
    <property type="match status" value="1"/>
</dbReference>
<dbReference type="InterPro" id="IPR002316">
    <property type="entry name" value="Pro-tRNA-ligase_IIa"/>
</dbReference>
<comment type="catalytic activity">
    <reaction evidence="9 10">
        <text>tRNA(Pro) + L-proline + ATP = L-prolyl-tRNA(Pro) + AMP + diphosphate</text>
        <dbReference type="Rhea" id="RHEA:14305"/>
        <dbReference type="Rhea" id="RHEA-COMP:9700"/>
        <dbReference type="Rhea" id="RHEA-COMP:9702"/>
        <dbReference type="ChEBI" id="CHEBI:30616"/>
        <dbReference type="ChEBI" id="CHEBI:33019"/>
        <dbReference type="ChEBI" id="CHEBI:60039"/>
        <dbReference type="ChEBI" id="CHEBI:78442"/>
        <dbReference type="ChEBI" id="CHEBI:78532"/>
        <dbReference type="ChEBI" id="CHEBI:456215"/>
        <dbReference type="EC" id="6.1.1.15"/>
    </reaction>
</comment>
<evidence type="ECO:0000256" key="7">
    <source>
        <dbReference type="ARBA" id="ARBA00022917"/>
    </source>
</evidence>
<dbReference type="EC" id="6.1.1.15" evidence="10"/>
<dbReference type="Proteomes" id="UP000177025">
    <property type="component" value="Unassembled WGS sequence"/>
</dbReference>
<dbReference type="InterPro" id="IPR004500">
    <property type="entry name" value="Pro-tRNA-synth_IIa_bac-type"/>
</dbReference>
<dbReference type="GO" id="GO:0006433">
    <property type="term" value="P:prolyl-tRNA aminoacylation"/>
    <property type="evidence" value="ECO:0007669"/>
    <property type="project" value="UniProtKB-UniRule"/>
</dbReference>
<dbReference type="GO" id="GO:0002161">
    <property type="term" value="F:aminoacyl-tRNA deacylase activity"/>
    <property type="evidence" value="ECO:0007669"/>
    <property type="project" value="InterPro"/>
</dbReference>